<keyword evidence="2" id="KW-1185">Reference proteome</keyword>
<dbReference type="AlphaFoldDB" id="A0A1G7ZHA1"/>
<proteinExistence type="predicted"/>
<accession>A0A1G7ZHA1</accession>
<dbReference type="STRING" id="440168.SAMN04487974_12014"/>
<evidence type="ECO:0000313" key="2">
    <source>
        <dbReference type="Proteomes" id="UP000199495"/>
    </source>
</evidence>
<reference evidence="1 2" key="1">
    <citation type="submission" date="2016-10" db="EMBL/GenBank/DDBJ databases">
        <authorList>
            <person name="de Groot N.N."/>
        </authorList>
    </citation>
    <scope>NUCLEOTIDE SEQUENCE [LARGE SCALE GENOMIC DNA]</scope>
    <source>
        <strain evidence="1 2">CGMCC 1.10267</strain>
    </source>
</reference>
<protein>
    <submittedName>
        <fullName evidence="1">Uncharacterized protein</fullName>
    </submittedName>
</protein>
<dbReference type="Proteomes" id="UP000199495">
    <property type="component" value="Unassembled WGS sequence"/>
</dbReference>
<gene>
    <name evidence="1" type="ORF">SAMN04487974_12014</name>
</gene>
<evidence type="ECO:0000313" key="1">
    <source>
        <dbReference type="EMBL" id="SDH08009.1"/>
    </source>
</evidence>
<name>A0A1G7ZHA1_9HYPH</name>
<dbReference type="RefSeq" id="WP_090598899.1">
    <property type="nucleotide sequence ID" value="NZ_FNCS01000020.1"/>
</dbReference>
<organism evidence="1 2">
    <name type="scientific">Pelagibacterium luteolum</name>
    <dbReference type="NCBI Taxonomy" id="440168"/>
    <lineage>
        <taxon>Bacteria</taxon>
        <taxon>Pseudomonadati</taxon>
        <taxon>Pseudomonadota</taxon>
        <taxon>Alphaproteobacteria</taxon>
        <taxon>Hyphomicrobiales</taxon>
        <taxon>Devosiaceae</taxon>
        <taxon>Pelagibacterium</taxon>
    </lineage>
</organism>
<sequence>MITAPKFDMTGWAILDFELAYDGLQQLNLASLSIQNQPRASRSDHSYYPGADFIADIGETYVLGLADALIKRLEQVRFANPADEDRRLRLLMHHHCSFGSGGDTLPELLQRMAFWSAKPVVAA</sequence>
<dbReference type="EMBL" id="FNCS01000020">
    <property type="protein sequence ID" value="SDH08009.1"/>
    <property type="molecule type" value="Genomic_DNA"/>
</dbReference>